<keyword evidence="1" id="KW-0732">Signal</keyword>
<proteinExistence type="predicted"/>
<feature type="chain" id="PRO_5015674519" description="OmpA family protein" evidence="1">
    <location>
        <begin position="20"/>
        <end position="196"/>
    </location>
</feature>
<evidence type="ECO:0000313" key="3">
    <source>
        <dbReference type="Proteomes" id="UP000238801"/>
    </source>
</evidence>
<feature type="signal peptide" evidence="1">
    <location>
        <begin position="1"/>
        <end position="19"/>
    </location>
</feature>
<dbReference type="AlphaFoldDB" id="A0A2T0X148"/>
<comment type="caution">
    <text evidence="2">The sequence shown here is derived from an EMBL/GenBank/DDBJ whole genome shotgun (WGS) entry which is preliminary data.</text>
</comment>
<evidence type="ECO:0000313" key="2">
    <source>
        <dbReference type="EMBL" id="PRY92660.1"/>
    </source>
</evidence>
<gene>
    <name evidence="2" type="ORF">BCF33_1513</name>
</gene>
<keyword evidence="3" id="KW-1185">Reference proteome</keyword>
<sequence>MKLAITASAAAAVIGAAAAAHEMDGISHHHMPGGAGVYTFAQGTAAPGGAVQGERYTATVWIDPDGCEHWIMDDGLEGYMSPHLDREGRPVCRRGGACGSFATAQLLQGSGLTQAGAARLQAFLAANPSRGYVVTGHSASGRSDGARMDLSLRQANAVAAALSSAGARIAGVRGQGGRAPGTRGEPGDRVEIVCLR</sequence>
<organism evidence="2 3">
    <name type="scientific">Hasllibacter halocynthiae</name>
    <dbReference type="NCBI Taxonomy" id="595589"/>
    <lineage>
        <taxon>Bacteria</taxon>
        <taxon>Pseudomonadati</taxon>
        <taxon>Pseudomonadota</taxon>
        <taxon>Alphaproteobacteria</taxon>
        <taxon>Rhodobacterales</taxon>
        <taxon>Roseobacteraceae</taxon>
        <taxon>Hasllibacter</taxon>
    </lineage>
</organism>
<dbReference type="RefSeq" id="WP_106160342.1">
    <property type="nucleotide sequence ID" value="NZ_PVTT01000002.1"/>
</dbReference>
<dbReference type="SUPFAM" id="SSF103088">
    <property type="entry name" value="OmpA-like"/>
    <property type="match status" value="1"/>
</dbReference>
<protein>
    <recommendedName>
        <fullName evidence="4">OmpA family protein</fullName>
    </recommendedName>
</protein>
<reference evidence="2 3" key="1">
    <citation type="submission" date="2018-03" db="EMBL/GenBank/DDBJ databases">
        <title>Genomic Encyclopedia of Archaeal and Bacterial Type Strains, Phase II (KMG-II): from individual species to whole genera.</title>
        <authorList>
            <person name="Goeker M."/>
        </authorList>
    </citation>
    <scope>NUCLEOTIDE SEQUENCE [LARGE SCALE GENOMIC DNA]</scope>
    <source>
        <strain evidence="2 3">DSM 29318</strain>
    </source>
</reference>
<dbReference type="InterPro" id="IPR036737">
    <property type="entry name" value="OmpA-like_sf"/>
</dbReference>
<evidence type="ECO:0000256" key="1">
    <source>
        <dbReference type="SAM" id="SignalP"/>
    </source>
</evidence>
<accession>A0A2T0X148</accession>
<dbReference type="EMBL" id="PVTT01000002">
    <property type="protein sequence ID" value="PRY92660.1"/>
    <property type="molecule type" value="Genomic_DNA"/>
</dbReference>
<dbReference type="Gene3D" id="3.30.1330.60">
    <property type="entry name" value="OmpA-like domain"/>
    <property type="match status" value="1"/>
</dbReference>
<evidence type="ECO:0008006" key="4">
    <source>
        <dbReference type="Google" id="ProtNLM"/>
    </source>
</evidence>
<dbReference type="OrthoDB" id="9782229at2"/>
<name>A0A2T0X148_9RHOB</name>
<dbReference type="Proteomes" id="UP000238801">
    <property type="component" value="Unassembled WGS sequence"/>
</dbReference>